<evidence type="ECO:0008006" key="4">
    <source>
        <dbReference type="Google" id="ProtNLM"/>
    </source>
</evidence>
<dbReference type="OrthoDB" id="391357at2"/>
<keyword evidence="1" id="KW-0732">Signal</keyword>
<feature type="signal peptide" evidence="1">
    <location>
        <begin position="1"/>
        <end position="20"/>
    </location>
</feature>
<sequence length="150" mass="16955">MKKLIMLSAFTLSVSTSYMATSCGESLPVFTTDKKLGFLDKNEITSKEDKINIFVILPELLNPKYKIAGYFRDSRDIIINNCDLKVSDFKESKKNNRVFNGAITFVGAEYPTKLQKLYLQLEFDGVITSPIISNEEILIKPLISQTDSKN</sequence>
<dbReference type="KEGG" id="sapi:SAPIS_v1c06490"/>
<protein>
    <recommendedName>
        <fullName evidence="4">Lipoprotein</fullName>
    </recommendedName>
</protein>
<evidence type="ECO:0000256" key="1">
    <source>
        <dbReference type="SAM" id="SignalP"/>
    </source>
</evidence>
<evidence type="ECO:0000313" key="2">
    <source>
        <dbReference type="EMBL" id="AHB36494.1"/>
    </source>
</evidence>
<reference evidence="2 3" key="1">
    <citation type="journal article" date="2014" name="Genome Announc.">
        <title>Complete Genome Sequence of Spiroplasma apis B31T (ATCC 33834), a Bacterium Associated with May Disease of Honeybees (Apis mellifera).</title>
        <authorList>
            <person name="Ku C."/>
            <person name="Lo W.S."/>
            <person name="Chen L.L."/>
            <person name="Kuo C.H."/>
        </authorList>
    </citation>
    <scope>NUCLEOTIDE SEQUENCE [LARGE SCALE GENOMIC DNA]</scope>
    <source>
        <strain evidence="2">B31</strain>
    </source>
</reference>
<dbReference type="Proteomes" id="UP000018550">
    <property type="component" value="Chromosome"/>
</dbReference>
<dbReference type="HOGENOM" id="CLU_1766860_0_0_14"/>
<accession>V5RIX7</accession>
<proteinExistence type="predicted"/>
<organism evidence="2 3">
    <name type="scientific">Spiroplasma apis B31</name>
    <dbReference type="NCBI Taxonomy" id="1276258"/>
    <lineage>
        <taxon>Bacteria</taxon>
        <taxon>Bacillati</taxon>
        <taxon>Mycoplasmatota</taxon>
        <taxon>Mollicutes</taxon>
        <taxon>Entomoplasmatales</taxon>
        <taxon>Spiroplasmataceae</taxon>
        <taxon>Spiroplasma</taxon>
    </lineage>
</organism>
<dbReference type="PATRIC" id="fig|1276258.3.peg.662"/>
<dbReference type="RefSeq" id="WP_023789635.1">
    <property type="nucleotide sequence ID" value="NC_022998.1"/>
</dbReference>
<dbReference type="AlphaFoldDB" id="V5RIX7"/>
<gene>
    <name evidence="2" type="ORF">SAPIS_v1c06490</name>
</gene>
<dbReference type="EMBL" id="CP006682">
    <property type="protein sequence ID" value="AHB36494.1"/>
    <property type="molecule type" value="Genomic_DNA"/>
</dbReference>
<feature type="chain" id="PRO_5004740355" description="Lipoprotein" evidence="1">
    <location>
        <begin position="21"/>
        <end position="150"/>
    </location>
</feature>
<name>V5RIX7_SPIAP</name>
<dbReference type="PROSITE" id="PS51257">
    <property type="entry name" value="PROKAR_LIPOPROTEIN"/>
    <property type="match status" value="1"/>
</dbReference>
<evidence type="ECO:0000313" key="3">
    <source>
        <dbReference type="Proteomes" id="UP000018550"/>
    </source>
</evidence>
<keyword evidence="3" id="KW-1185">Reference proteome</keyword>